<dbReference type="GO" id="GO:0015074">
    <property type="term" value="P:DNA integration"/>
    <property type="evidence" value="ECO:0007669"/>
    <property type="project" value="InterPro"/>
</dbReference>
<dbReference type="GO" id="GO:0006310">
    <property type="term" value="P:DNA recombination"/>
    <property type="evidence" value="ECO:0007669"/>
    <property type="project" value="UniProtKB-KW"/>
</dbReference>
<name>A0A1A9K5D9_9PSED</name>
<dbReference type="AlphaFoldDB" id="A0A1A9K5D9"/>
<reference evidence="2 3" key="1">
    <citation type="submission" date="2016-05" db="EMBL/GenBank/DDBJ databases">
        <title>Genome Sequence of Pseudomonas citronellolis Strain SJTE-3, an Estrogens and Persistent Organic Pollutants degradation strain.</title>
        <authorList>
            <person name="Liang R."/>
        </authorList>
    </citation>
    <scope>NUCLEOTIDE SEQUENCE [LARGE SCALE GENOMIC DNA]</scope>
    <source>
        <strain evidence="2 3">SJTE-3</strain>
    </source>
</reference>
<sequence>MGGGVNVPRLDNQQVEYLWAAGDHEPDWRPELREHLKTIAEASGVPLGQWLLGKCSMREVSIEHVRELEAQLGTNHALRNMLRTITQRLRRQIPGFPLARIAIAVERPANPINPDIYTAERLRRSRQLLNVLQQGLRLDLDSFRPEERIGLLLMSAAYGGGLMDIAQLNALVEVASERIEWIAGVPELRLPLSIRGKAQAEYRQWFPDPATLALLIRCSNDMRAMGTRLRRRETVLRCIRAFLGRGGVPSRDLPTSLTELLDLLWMQMQLRLPQILVNFACRHGFVSQSLRPSSWGEMFGYPGLEDPVGTYGDSVRSDEYGEEKNDTPNWVLDLCRQIRASEPVELSPETEGPEALEVLIREWVAYLVGGSSVYGHDIGRSSIARYTRLLGEALASQLGGQSVFLMEPDALESVYETVLDAQITDGKRRTLAKAIHEFHAFLGRRFHYPPISPYSVLGIGRDVASVDARILSEDQYQAVLRALDTCGLELRTPRLVTAAKLFLILGFRLGLRRNEALKLRLSDLHLPELSSEASERIRRRHPEMQILSNQELAGLDLPVDLLVRPHAQRGLKTQNSVRRLPLRLLLAPDELELLMGWYQQRQAEESRAPSSEFLFCIPELRTQWVSESTLLPALHACMRAVTGSEVIHYHHLRHSCATWQMLKLMGTITDSSAELIFRDLPLTTRWLSDNARQREALISAHGGPTRRIVHIVSALLGHGSPKTSLLHYIHSLPLVMAQAWQWNPRAWLFSAHNVASIAKVSLPTMDSGSVGGPEHLLRIIGRIKSLKKKRRPRRAAVCFAVQQVENNWAIERIRRIESMLAYASYAESSGRQINLEWLEFATEERSMMLDRAQYIRGLTQRSQPEAGGKHRLRASLQAETPSLIPMPPRHGGRDAVAGYAERLYELLEGAESERANRAIDDFAERCWATETTLRFYRDCDEEHARDYLWLLTAIGAPAQSIELIIYDTRKPRAAKSYWRQQLGNIRRPISQHAPENPDAENTHLGIRATLALEEGRQQNRHSGAALRYLFLMASIDWHFRT</sequence>
<dbReference type="GO" id="GO:0003677">
    <property type="term" value="F:DNA binding"/>
    <property type="evidence" value="ECO:0007669"/>
    <property type="project" value="InterPro"/>
</dbReference>
<evidence type="ECO:0000256" key="1">
    <source>
        <dbReference type="ARBA" id="ARBA00023172"/>
    </source>
</evidence>
<dbReference type="SUPFAM" id="SSF56349">
    <property type="entry name" value="DNA breaking-rejoining enzymes"/>
    <property type="match status" value="1"/>
</dbReference>
<evidence type="ECO:0000313" key="3">
    <source>
        <dbReference type="Proteomes" id="UP000077748"/>
    </source>
</evidence>
<organism evidence="2 3">
    <name type="scientific">Pseudomonas citronellolis</name>
    <dbReference type="NCBI Taxonomy" id="53408"/>
    <lineage>
        <taxon>Bacteria</taxon>
        <taxon>Pseudomonadati</taxon>
        <taxon>Pseudomonadota</taxon>
        <taxon>Gammaproteobacteria</taxon>
        <taxon>Pseudomonadales</taxon>
        <taxon>Pseudomonadaceae</taxon>
        <taxon>Pseudomonas</taxon>
    </lineage>
</organism>
<protein>
    <submittedName>
        <fullName evidence="2">Uncharacterized protein</fullName>
    </submittedName>
</protein>
<evidence type="ECO:0000313" key="2">
    <source>
        <dbReference type="EMBL" id="ANI12805.1"/>
    </source>
</evidence>
<dbReference type="InterPro" id="IPR013762">
    <property type="entry name" value="Integrase-like_cat_sf"/>
</dbReference>
<dbReference type="Gene3D" id="1.10.443.10">
    <property type="entry name" value="Intergrase catalytic core"/>
    <property type="match status" value="1"/>
</dbReference>
<keyword evidence="1" id="KW-0233">DNA recombination</keyword>
<dbReference type="Proteomes" id="UP000077748">
    <property type="component" value="Chromosome"/>
</dbReference>
<accession>A0A1A9K5D9</accession>
<proteinExistence type="predicted"/>
<gene>
    <name evidence="2" type="ORF">A9C11_01920</name>
</gene>
<dbReference type="RefSeq" id="WP_034030902.1">
    <property type="nucleotide sequence ID" value="NZ_CP015878.1"/>
</dbReference>
<dbReference type="EMBL" id="CP015878">
    <property type="protein sequence ID" value="ANI12805.1"/>
    <property type="molecule type" value="Genomic_DNA"/>
</dbReference>
<dbReference type="InterPro" id="IPR011010">
    <property type="entry name" value="DNA_brk_join_enz"/>
</dbReference>